<dbReference type="Gene3D" id="2.60.40.1120">
    <property type="entry name" value="Carboxypeptidase-like, regulatory domain"/>
    <property type="match status" value="1"/>
</dbReference>
<evidence type="ECO:0000313" key="2">
    <source>
        <dbReference type="EMBL" id="SEA29783.1"/>
    </source>
</evidence>
<dbReference type="OrthoDB" id="1367246at2"/>
<dbReference type="RefSeq" id="WP_091086279.1">
    <property type="nucleotide sequence ID" value="NZ_FNRD01000003.1"/>
</dbReference>
<dbReference type="STRING" id="150146.SAMN05443667_103157"/>
<protein>
    <recommendedName>
        <fullName evidence="4">CarboxypepD_reg-like domain-containing protein</fullName>
    </recommendedName>
</protein>
<organism evidence="2 3">
    <name type="scientific">Flavobacterium gillisiae</name>
    <dbReference type="NCBI Taxonomy" id="150146"/>
    <lineage>
        <taxon>Bacteria</taxon>
        <taxon>Pseudomonadati</taxon>
        <taxon>Bacteroidota</taxon>
        <taxon>Flavobacteriia</taxon>
        <taxon>Flavobacteriales</taxon>
        <taxon>Flavobacteriaceae</taxon>
        <taxon>Flavobacterium</taxon>
    </lineage>
</organism>
<name>A0A1H4A0T7_9FLAO</name>
<reference evidence="3" key="1">
    <citation type="submission" date="2016-10" db="EMBL/GenBank/DDBJ databases">
        <authorList>
            <person name="Varghese N."/>
            <person name="Submissions S."/>
        </authorList>
    </citation>
    <scope>NUCLEOTIDE SEQUENCE [LARGE SCALE GENOMIC DNA]</scope>
    <source>
        <strain evidence="3">DSM 22376</strain>
    </source>
</reference>
<feature type="signal peptide" evidence="1">
    <location>
        <begin position="1"/>
        <end position="21"/>
    </location>
</feature>
<dbReference type="EMBL" id="FNRD01000003">
    <property type="protein sequence ID" value="SEA29783.1"/>
    <property type="molecule type" value="Genomic_DNA"/>
</dbReference>
<dbReference type="AlphaFoldDB" id="A0A1H4A0T7"/>
<dbReference type="PROSITE" id="PS51257">
    <property type="entry name" value="PROKAR_LIPOPROTEIN"/>
    <property type="match status" value="1"/>
</dbReference>
<keyword evidence="3" id="KW-1185">Reference proteome</keyword>
<keyword evidence="1" id="KW-0732">Signal</keyword>
<feature type="chain" id="PRO_5011650648" description="CarboxypepD_reg-like domain-containing protein" evidence="1">
    <location>
        <begin position="22"/>
        <end position="146"/>
    </location>
</feature>
<sequence>MKKYRFILLLFPSLVFFFGCSSIKNELTPTYNKGGYKVNVIKSKINSDEVTIKGKVFDVKTGIPIERASLTLGCYKMQTSPQGEYSFKTKNYKYDYDFIEVIAFGYKTVLTNYLDLTAKNEVKIDFYLIEDDRPFIDCPMVKQLKN</sequence>
<dbReference type="SUPFAM" id="SSF49464">
    <property type="entry name" value="Carboxypeptidase regulatory domain-like"/>
    <property type="match status" value="1"/>
</dbReference>
<evidence type="ECO:0000256" key="1">
    <source>
        <dbReference type="SAM" id="SignalP"/>
    </source>
</evidence>
<dbReference type="InterPro" id="IPR008969">
    <property type="entry name" value="CarboxyPept-like_regulatory"/>
</dbReference>
<evidence type="ECO:0000313" key="3">
    <source>
        <dbReference type="Proteomes" id="UP000198951"/>
    </source>
</evidence>
<proteinExistence type="predicted"/>
<evidence type="ECO:0008006" key="4">
    <source>
        <dbReference type="Google" id="ProtNLM"/>
    </source>
</evidence>
<gene>
    <name evidence="2" type="ORF">SAMN05443667_103157</name>
</gene>
<dbReference type="Proteomes" id="UP000198951">
    <property type="component" value="Unassembled WGS sequence"/>
</dbReference>
<accession>A0A1H4A0T7</accession>